<accession>A0A4R2GIK8</accession>
<name>A0A4R2GIK8_9BACT</name>
<dbReference type="RefSeq" id="WP_132433693.1">
    <property type="nucleotide sequence ID" value="NZ_SLWK01000005.1"/>
</dbReference>
<evidence type="ECO:0000313" key="3">
    <source>
        <dbReference type="Proteomes" id="UP000295221"/>
    </source>
</evidence>
<dbReference type="Proteomes" id="UP000295221">
    <property type="component" value="Unassembled WGS sequence"/>
</dbReference>
<dbReference type="OrthoDB" id="815717at2"/>
<reference evidence="2 3" key="1">
    <citation type="submission" date="2019-03" db="EMBL/GenBank/DDBJ databases">
        <title>Genomic Encyclopedia of Type Strains, Phase IV (KMG-IV): sequencing the most valuable type-strain genomes for metagenomic binning, comparative biology and taxonomic classification.</title>
        <authorList>
            <person name="Goeker M."/>
        </authorList>
    </citation>
    <scope>NUCLEOTIDE SEQUENCE [LARGE SCALE GENOMIC DNA]</scope>
    <source>
        <strain evidence="2 3">DSM 24179</strain>
    </source>
</reference>
<comment type="caution">
    <text evidence="2">The sequence shown here is derived from an EMBL/GenBank/DDBJ whole genome shotgun (WGS) entry which is preliminary data.</text>
</comment>
<keyword evidence="3" id="KW-1185">Reference proteome</keyword>
<feature type="signal peptide" evidence="1">
    <location>
        <begin position="1"/>
        <end position="21"/>
    </location>
</feature>
<feature type="chain" id="PRO_5020212087" description="Outer membrane protein with beta-barrel domain" evidence="1">
    <location>
        <begin position="22"/>
        <end position="402"/>
    </location>
</feature>
<dbReference type="EMBL" id="SLWK01000005">
    <property type="protein sequence ID" value="TCO08407.1"/>
    <property type="molecule type" value="Genomic_DNA"/>
</dbReference>
<evidence type="ECO:0000256" key="1">
    <source>
        <dbReference type="SAM" id="SignalP"/>
    </source>
</evidence>
<keyword evidence="1" id="KW-0732">Signal</keyword>
<dbReference type="AlphaFoldDB" id="A0A4R2GIK8"/>
<organism evidence="2 3">
    <name type="scientific">Natronoflexus pectinivorans</name>
    <dbReference type="NCBI Taxonomy" id="682526"/>
    <lineage>
        <taxon>Bacteria</taxon>
        <taxon>Pseudomonadati</taxon>
        <taxon>Bacteroidota</taxon>
        <taxon>Bacteroidia</taxon>
        <taxon>Marinilabiliales</taxon>
        <taxon>Marinilabiliaceae</taxon>
        <taxon>Natronoflexus</taxon>
    </lineage>
</organism>
<proteinExistence type="predicted"/>
<evidence type="ECO:0000313" key="2">
    <source>
        <dbReference type="EMBL" id="TCO08407.1"/>
    </source>
</evidence>
<sequence>MQRLILLSLLSLVFISLSAQSDFRAGYIITNSMDTIHGFIDHRGEIRNMRICSFKESIEGPEKEFLPGEIYGYRFNSGKFYISKEINTEEVNDIVFVEFLLMGISNLYYYRNSSYNAYFIETEDKELLELRRSIDEIQRDGRVYRRSNDSYQGVLNYAFSDYPEIRNEIFKTDFSHKSLIQITRRYHDYKCSDEACIIFEKRLPVLRVEIKPMIGYALSGITFKNTQVDHINFQMSSSSFAGIALNFIAPRWNEKTSFLVNLTFNEDYYYGSLSQGINSINSYYHIYNTNLISSFSLKYTYPGNQIKPELFVGLFGKTILKSDTEFYTERFSSYNQRVRTTRLDDESFRKFTKGVTGGIGIEYNLLKKLRAFSNFSYYYGISSQVQIESIFTSYRFSTGLTF</sequence>
<gene>
    <name evidence="2" type="ORF">EV194_105212</name>
</gene>
<evidence type="ECO:0008006" key="4">
    <source>
        <dbReference type="Google" id="ProtNLM"/>
    </source>
</evidence>
<protein>
    <recommendedName>
        <fullName evidence="4">Outer membrane protein with beta-barrel domain</fullName>
    </recommendedName>
</protein>